<dbReference type="Gene3D" id="3.30.300.30">
    <property type="match status" value="1"/>
</dbReference>
<organism evidence="4 5">
    <name type="scientific">Anatilimnocola aggregata</name>
    <dbReference type="NCBI Taxonomy" id="2528021"/>
    <lineage>
        <taxon>Bacteria</taxon>
        <taxon>Pseudomonadati</taxon>
        <taxon>Planctomycetota</taxon>
        <taxon>Planctomycetia</taxon>
        <taxon>Pirellulales</taxon>
        <taxon>Pirellulaceae</taxon>
        <taxon>Anatilimnocola</taxon>
    </lineage>
</organism>
<feature type="domain" description="AMP-dependent synthetase/ligase" evidence="2">
    <location>
        <begin position="10"/>
        <end position="357"/>
    </location>
</feature>
<name>A0A517YEI4_9BACT</name>
<dbReference type="PANTHER" id="PTHR43201">
    <property type="entry name" value="ACYL-COA SYNTHETASE"/>
    <property type="match status" value="1"/>
</dbReference>
<dbReference type="PROSITE" id="PS00455">
    <property type="entry name" value="AMP_BINDING"/>
    <property type="match status" value="1"/>
</dbReference>
<dbReference type="InterPro" id="IPR025110">
    <property type="entry name" value="AMP-bd_C"/>
</dbReference>
<comment type="similarity">
    <text evidence="1">Belongs to the ATP-dependent AMP-binding enzyme family.</text>
</comment>
<dbReference type="InterPro" id="IPR042099">
    <property type="entry name" value="ANL_N_sf"/>
</dbReference>
<dbReference type="SUPFAM" id="SSF56801">
    <property type="entry name" value="Acetyl-CoA synthetase-like"/>
    <property type="match status" value="1"/>
</dbReference>
<keyword evidence="4" id="KW-0436">Ligase</keyword>
<dbReference type="KEGG" id="aagg:ETAA8_37570"/>
<evidence type="ECO:0000259" key="3">
    <source>
        <dbReference type="Pfam" id="PF13193"/>
    </source>
</evidence>
<accession>A0A517YEI4</accession>
<evidence type="ECO:0000256" key="1">
    <source>
        <dbReference type="ARBA" id="ARBA00006432"/>
    </source>
</evidence>
<dbReference type="InterPro" id="IPR000873">
    <property type="entry name" value="AMP-dep_synth/lig_dom"/>
</dbReference>
<dbReference type="EMBL" id="CP036274">
    <property type="protein sequence ID" value="QDU28654.1"/>
    <property type="molecule type" value="Genomic_DNA"/>
</dbReference>
<dbReference type="InterPro" id="IPR020845">
    <property type="entry name" value="AMP-binding_CS"/>
</dbReference>
<dbReference type="Proteomes" id="UP000315017">
    <property type="component" value="Chromosome"/>
</dbReference>
<reference evidence="4 5" key="1">
    <citation type="submission" date="2019-02" db="EMBL/GenBank/DDBJ databases">
        <title>Deep-cultivation of Planctomycetes and their phenomic and genomic characterization uncovers novel biology.</title>
        <authorList>
            <person name="Wiegand S."/>
            <person name="Jogler M."/>
            <person name="Boedeker C."/>
            <person name="Pinto D."/>
            <person name="Vollmers J."/>
            <person name="Rivas-Marin E."/>
            <person name="Kohn T."/>
            <person name="Peeters S.H."/>
            <person name="Heuer A."/>
            <person name="Rast P."/>
            <person name="Oberbeckmann S."/>
            <person name="Bunk B."/>
            <person name="Jeske O."/>
            <person name="Meyerdierks A."/>
            <person name="Storesund J.E."/>
            <person name="Kallscheuer N."/>
            <person name="Luecker S."/>
            <person name="Lage O.M."/>
            <person name="Pohl T."/>
            <person name="Merkel B.J."/>
            <person name="Hornburger P."/>
            <person name="Mueller R.-W."/>
            <person name="Bruemmer F."/>
            <person name="Labrenz M."/>
            <person name="Spormann A.M."/>
            <person name="Op den Camp H."/>
            <person name="Overmann J."/>
            <person name="Amann R."/>
            <person name="Jetten M.S.M."/>
            <person name="Mascher T."/>
            <person name="Medema M.H."/>
            <person name="Devos D.P."/>
            <person name="Kaster A.-K."/>
            <person name="Ovreas L."/>
            <person name="Rohde M."/>
            <person name="Galperin M.Y."/>
            <person name="Jogler C."/>
        </authorList>
    </citation>
    <scope>NUCLEOTIDE SEQUENCE [LARGE SCALE GENOMIC DNA]</scope>
    <source>
        <strain evidence="4 5">ETA_A8</strain>
    </source>
</reference>
<dbReference type="AlphaFoldDB" id="A0A517YEI4"/>
<dbReference type="GO" id="GO:0031956">
    <property type="term" value="F:medium-chain fatty acid-CoA ligase activity"/>
    <property type="evidence" value="ECO:0007669"/>
    <property type="project" value="TreeGrafter"/>
</dbReference>
<keyword evidence="5" id="KW-1185">Reference proteome</keyword>
<dbReference type="InterPro" id="IPR045851">
    <property type="entry name" value="AMP-bd_C_sf"/>
</dbReference>
<proteinExistence type="inferred from homology"/>
<dbReference type="RefSeq" id="WP_145091303.1">
    <property type="nucleotide sequence ID" value="NZ_CP036274.1"/>
</dbReference>
<feature type="domain" description="AMP-binding enzyme C-terminal" evidence="3">
    <location>
        <begin position="408"/>
        <end position="481"/>
    </location>
</feature>
<dbReference type="PANTHER" id="PTHR43201:SF8">
    <property type="entry name" value="ACYL-COA SYNTHETASE FAMILY MEMBER 3"/>
    <property type="match status" value="1"/>
</dbReference>
<dbReference type="GO" id="GO:0004467">
    <property type="term" value="F:long-chain fatty acid-CoA ligase activity"/>
    <property type="evidence" value="ECO:0007669"/>
    <property type="project" value="UniProtKB-EC"/>
</dbReference>
<protein>
    <submittedName>
        <fullName evidence="4">Long-chain-fatty-acid--CoA ligase FadD13</fullName>
        <ecNumber evidence="4">6.2.1.3</ecNumber>
    </submittedName>
</protein>
<evidence type="ECO:0000259" key="2">
    <source>
        <dbReference type="Pfam" id="PF00501"/>
    </source>
</evidence>
<dbReference type="EC" id="6.2.1.3" evidence="4"/>
<dbReference type="Pfam" id="PF00501">
    <property type="entry name" value="AMP-binding"/>
    <property type="match status" value="1"/>
</dbReference>
<evidence type="ECO:0000313" key="4">
    <source>
        <dbReference type="EMBL" id="QDU28654.1"/>
    </source>
</evidence>
<gene>
    <name evidence="4" type="ORF">ETAA8_37570</name>
</gene>
<dbReference type="Pfam" id="PF13193">
    <property type="entry name" value="AMP-binding_C"/>
    <property type="match status" value="1"/>
</dbReference>
<evidence type="ECO:0000313" key="5">
    <source>
        <dbReference type="Proteomes" id="UP000315017"/>
    </source>
</evidence>
<dbReference type="OrthoDB" id="9778383at2"/>
<dbReference type="Gene3D" id="3.40.50.12780">
    <property type="entry name" value="N-terminal domain of ligase-like"/>
    <property type="match status" value="1"/>
</dbReference>
<sequence length="494" mass="54607">MTRHFGKELRHTFQAHSQRTAIHYCGEAITYARLEELTLRCAGWLQAKGVQPGDRVVLFTPNKLPFLIAQLGAMFAGAVPLPLNPRFTREEMRYYLNDSGARVVIAGAEQRAMIEALVPELTTRPETFSDELALAPPTAEFKESNVQAEEACLILYSSGTTGWPKGVVHTHANVSSSLHGLAECWRMTNDDIVINSLPLFHIHGLAFATHTTLLVGGCVLIEDTFDAQRILQTIGQGTIFMAVPPIYYKLLEEPGFREAAKNWSNVRLFTCGSAPIRTEVLPELQAILGKPIINRYGMTESYVISSLPLDGPWPDGSVGLPLAGVEVLIKRTDGSLAEVGEVGAVVIRGPNIFNQYWQKPEATRAALVDGWFDTGDLGQLDERGFLTLVGRKHDLIITSGYNVYPQVVERVLGECPGVGECAVLGLPDSERGERVAAAIVRTSQEVNEQVLRNWCNDRLVHYQQPKSLIFIDALPKNALGKVLRRELRERFPNT</sequence>